<sequence length="429" mass="48144">MDGYQNVSDLASALGLEWWIIDAEGRIVNGSIAPTGHSALSAAIKELATLVCGRKDGMACPAVVLFRYFERFVVVQEKEQFVVLGPGAAHHITQSEVERAVQDGLHATLSQDSFIEYATALPSMSHERWMAAARLLARITSQHPEHSNQHVSIVWLSPGECNDLQPGDTMHEPWPDESWFETHGYQFTPRHDPDIEQQLFKFIREGDEEGLVSFRQQLRDRRDGIGTLAKRSEIRNRKNLGICSITLATRIAVSEGVDIETAYSMSDAYIQLLEECTSVTEVEKTMDRALASFARAVHTIHRASYSRPVRQALSFMRKHVASPIRIADVAAHVGVHPRHLSQRFKQETGQTLYQALSALRMARAIELLTNTQMSIGDIASALQFADQSHFTRRFRQFMGLTPLQFRLQGISGLHAYQPTDVGERLLRGE</sequence>
<accession>A0ABT6XYQ6</accession>
<keyword evidence="1" id="KW-0805">Transcription regulation</keyword>
<dbReference type="PANTHER" id="PTHR43280:SF2">
    <property type="entry name" value="HTH-TYPE TRANSCRIPTIONAL REGULATOR EXSA"/>
    <property type="match status" value="1"/>
</dbReference>
<keyword evidence="2" id="KW-0238">DNA-binding</keyword>
<dbReference type="Pfam" id="PF12833">
    <property type="entry name" value="HTH_18"/>
    <property type="match status" value="1"/>
</dbReference>
<evidence type="ECO:0000313" key="6">
    <source>
        <dbReference type="Proteomes" id="UP001529245"/>
    </source>
</evidence>
<dbReference type="PROSITE" id="PS00041">
    <property type="entry name" value="HTH_ARAC_FAMILY_1"/>
    <property type="match status" value="1"/>
</dbReference>
<dbReference type="RefSeq" id="WP_283203713.1">
    <property type="nucleotide sequence ID" value="NZ_JASGCB010000012.1"/>
</dbReference>
<dbReference type="InterPro" id="IPR018060">
    <property type="entry name" value="HTH_AraC"/>
</dbReference>
<dbReference type="SUPFAM" id="SSF46689">
    <property type="entry name" value="Homeodomain-like"/>
    <property type="match status" value="2"/>
</dbReference>
<dbReference type="Gene3D" id="1.10.10.60">
    <property type="entry name" value="Homeodomain-like"/>
    <property type="match status" value="1"/>
</dbReference>
<proteinExistence type="predicted"/>
<protein>
    <submittedName>
        <fullName evidence="5">AraC family transcriptional regulator</fullName>
    </submittedName>
</protein>
<keyword evidence="6" id="KW-1185">Reference proteome</keyword>
<evidence type="ECO:0000259" key="4">
    <source>
        <dbReference type="PROSITE" id="PS01124"/>
    </source>
</evidence>
<dbReference type="SMART" id="SM00342">
    <property type="entry name" value="HTH_ARAC"/>
    <property type="match status" value="1"/>
</dbReference>
<dbReference type="PROSITE" id="PS01124">
    <property type="entry name" value="HTH_ARAC_FAMILY_2"/>
    <property type="match status" value="1"/>
</dbReference>
<evidence type="ECO:0000256" key="2">
    <source>
        <dbReference type="ARBA" id="ARBA00023125"/>
    </source>
</evidence>
<evidence type="ECO:0000313" key="5">
    <source>
        <dbReference type="EMBL" id="MDI9260217.1"/>
    </source>
</evidence>
<dbReference type="EMBL" id="JASGCB010000012">
    <property type="protein sequence ID" value="MDI9260217.1"/>
    <property type="molecule type" value="Genomic_DNA"/>
</dbReference>
<comment type="caution">
    <text evidence="5">The sequence shown here is derived from an EMBL/GenBank/DDBJ whole genome shotgun (WGS) entry which is preliminary data.</text>
</comment>
<dbReference type="InterPro" id="IPR018062">
    <property type="entry name" value="HTH_AraC-typ_CS"/>
</dbReference>
<gene>
    <name evidence="5" type="ORF">QID03_08430</name>
</gene>
<reference evidence="5 6" key="1">
    <citation type="submission" date="2023-04" db="EMBL/GenBank/DDBJ databases">
        <title>A. sendaiensis sub sp. chiapanensis a novel subspecie with specific adaptation in bacterial cell wall isolated from an active volcano.</title>
        <authorList>
            <person name="Alvarez Gutierrez P.E."/>
            <person name="Ortiz Cortes L.Y."/>
        </authorList>
    </citation>
    <scope>NUCLEOTIDE SEQUENCE [LARGE SCALE GENOMIC DNA]</scope>
    <source>
        <strain evidence="5 6">PA2</strain>
    </source>
</reference>
<evidence type="ECO:0000256" key="1">
    <source>
        <dbReference type="ARBA" id="ARBA00023015"/>
    </source>
</evidence>
<evidence type="ECO:0000256" key="3">
    <source>
        <dbReference type="ARBA" id="ARBA00023163"/>
    </source>
</evidence>
<dbReference type="Proteomes" id="UP001529245">
    <property type="component" value="Unassembled WGS sequence"/>
</dbReference>
<feature type="domain" description="HTH araC/xylS-type" evidence="4">
    <location>
        <begin position="310"/>
        <end position="408"/>
    </location>
</feature>
<dbReference type="PANTHER" id="PTHR43280">
    <property type="entry name" value="ARAC-FAMILY TRANSCRIPTIONAL REGULATOR"/>
    <property type="match status" value="1"/>
</dbReference>
<dbReference type="InterPro" id="IPR009057">
    <property type="entry name" value="Homeodomain-like_sf"/>
</dbReference>
<keyword evidence="3" id="KW-0804">Transcription</keyword>
<organism evidence="5 6">
    <name type="scientific">Alicyclobacillus sendaiensis PA2</name>
    <dbReference type="NCBI Taxonomy" id="3029425"/>
    <lineage>
        <taxon>Bacteria</taxon>
        <taxon>Bacillati</taxon>
        <taxon>Bacillota</taxon>
        <taxon>Bacilli</taxon>
        <taxon>Bacillales</taxon>
        <taxon>Alicyclobacillaceae</taxon>
        <taxon>Alicyclobacillus</taxon>
    </lineage>
</organism>
<name>A0ABT6XYQ6_ALISE</name>